<organism evidence="1 2">
    <name type="scientific">Gossypium australe</name>
    <dbReference type="NCBI Taxonomy" id="47621"/>
    <lineage>
        <taxon>Eukaryota</taxon>
        <taxon>Viridiplantae</taxon>
        <taxon>Streptophyta</taxon>
        <taxon>Embryophyta</taxon>
        <taxon>Tracheophyta</taxon>
        <taxon>Spermatophyta</taxon>
        <taxon>Magnoliopsida</taxon>
        <taxon>eudicotyledons</taxon>
        <taxon>Gunneridae</taxon>
        <taxon>Pentapetalae</taxon>
        <taxon>rosids</taxon>
        <taxon>malvids</taxon>
        <taxon>Malvales</taxon>
        <taxon>Malvaceae</taxon>
        <taxon>Malvoideae</taxon>
        <taxon>Gossypium</taxon>
    </lineage>
</organism>
<name>A0A5B6V7V3_9ROSI</name>
<dbReference type="InterPro" id="IPR036691">
    <property type="entry name" value="Endo/exonu/phosph_ase_sf"/>
</dbReference>
<dbReference type="OrthoDB" id="1750221at2759"/>
<dbReference type="SUPFAM" id="SSF56219">
    <property type="entry name" value="DNase I-like"/>
    <property type="match status" value="1"/>
</dbReference>
<dbReference type="AlphaFoldDB" id="A0A5B6V7V3"/>
<comment type="caution">
    <text evidence="1">The sequence shown here is derived from an EMBL/GenBank/DDBJ whole genome shotgun (WGS) entry which is preliminary data.</text>
</comment>
<reference evidence="2" key="1">
    <citation type="journal article" date="2019" name="Plant Biotechnol. J.">
        <title>Genome sequencing of the Australian wild diploid species Gossypium australe highlights disease resistance and delayed gland morphogenesis.</title>
        <authorList>
            <person name="Cai Y."/>
            <person name="Cai X."/>
            <person name="Wang Q."/>
            <person name="Wang P."/>
            <person name="Zhang Y."/>
            <person name="Cai C."/>
            <person name="Xu Y."/>
            <person name="Wang K."/>
            <person name="Zhou Z."/>
            <person name="Wang C."/>
            <person name="Geng S."/>
            <person name="Li B."/>
            <person name="Dong Q."/>
            <person name="Hou Y."/>
            <person name="Wang H."/>
            <person name="Ai P."/>
            <person name="Liu Z."/>
            <person name="Yi F."/>
            <person name="Sun M."/>
            <person name="An G."/>
            <person name="Cheng J."/>
            <person name="Zhang Y."/>
            <person name="Shi Q."/>
            <person name="Xie Y."/>
            <person name="Shi X."/>
            <person name="Chang Y."/>
            <person name="Huang F."/>
            <person name="Chen Y."/>
            <person name="Hong S."/>
            <person name="Mi L."/>
            <person name="Sun Q."/>
            <person name="Zhang L."/>
            <person name="Zhou B."/>
            <person name="Peng R."/>
            <person name="Zhang X."/>
            <person name="Liu F."/>
        </authorList>
    </citation>
    <scope>NUCLEOTIDE SEQUENCE [LARGE SCALE GENOMIC DNA]</scope>
    <source>
        <strain evidence="2">cv. PA1801</strain>
    </source>
</reference>
<gene>
    <name evidence="1" type="ORF">EPI10_000324</name>
</gene>
<evidence type="ECO:0000313" key="1">
    <source>
        <dbReference type="EMBL" id="KAA3465123.1"/>
    </source>
</evidence>
<protein>
    <submittedName>
        <fullName evidence="1">BEACH domain-containing lvsC</fullName>
    </submittedName>
</protein>
<dbReference type="EMBL" id="SMMG02000007">
    <property type="protein sequence ID" value="KAA3465123.1"/>
    <property type="molecule type" value="Genomic_DNA"/>
</dbReference>
<evidence type="ECO:0000313" key="2">
    <source>
        <dbReference type="Proteomes" id="UP000325315"/>
    </source>
</evidence>
<dbReference type="Proteomes" id="UP000325315">
    <property type="component" value="Unassembled WGS sequence"/>
</dbReference>
<dbReference type="Gene3D" id="3.60.10.10">
    <property type="entry name" value="Endonuclease/exonuclease/phosphatase"/>
    <property type="match status" value="1"/>
</dbReference>
<accession>A0A5B6V7V3</accession>
<keyword evidence="2" id="KW-1185">Reference proteome</keyword>
<sequence>MKILSSNVRGLGQSRAVRRLKNKLRHIQPQVLFLMDTKVTSKRMELIRRRYGFTNGIDIDEGGLSLGWKEGISLNLKSYSRSHIDVEVEEENRAKVWRFKGFMESQLNITEGSRGSY</sequence>
<proteinExistence type="predicted"/>